<dbReference type="PANTHER" id="PTHR35871:SF1">
    <property type="entry name" value="CXC1-LIKE CYSTEINE CLUSTER ASSOCIATED WITH KDZ TRANSPOSASES DOMAIN-CONTAINING PROTEIN"/>
    <property type="match status" value="1"/>
</dbReference>
<keyword evidence="2" id="KW-1185">Reference proteome</keyword>
<protein>
    <submittedName>
        <fullName evidence="1">Uncharacterized protein</fullName>
    </submittedName>
</protein>
<evidence type="ECO:0000313" key="2">
    <source>
        <dbReference type="Proteomes" id="UP000054538"/>
    </source>
</evidence>
<feature type="non-terminal residue" evidence="1">
    <location>
        <position position="54"/>
    </location>
</feature>
<dbReference type="OrthoDB" id="2449121at2759"/>
<dbReference type="InParanoid" id="A0A0D0C9G3"/>
<reference evidence="2" key="2">
    <citation type="submission" date="2015-01" db="EMBL/GenBank/DDBJ databases">
        <title>Evolutionary Origins and Diversification of the Mycorrhizal Mutualists.</title>
        <authorList>
            <consortium name="DOE Joint Genome Institute"/>
            <consortium name="Mycorrhizal Genomics Consortium"/>
            <person name="Kohler A."/>
            <person name="Kuo A."/>
            <person name="Nagy L.G."/>
            <person name="Floudas D."/>
            <person name="Copeland A."/>
            <person name="Barry K.W."/>
            <person name="Cichocki N."/>
            <person name="Veneault-Fourrey C."/>
            <person name="LaButti K."/>
            <person name="Lindquist E.A."/>
            <person name="Lipzen A."/>
            <person name="Lundell T."/>
            <person name="Morin E."/>
            <person name="Murat C."/>
            <person name="Riley R."/>
            <person name="Ohm R."/>
            <person name="Sun H."/>
            <person name="Tunlid A."/>
            <person name="Henrissat B."/>
            <person name="Grigoriev I.V."/>
            <person name="Hibbett D.S."/>
            <person name="Martin F."/>
        </authorList>
    </citation>
    <scope>NUCLEOTIDE SEQUENCE [LARGE SCALE GENOMIC DNA]</scope>
    <source>
        <strain evidence="2">Ve08.2h10</strain>
    </source>
</reference>
<reference evidence="1 2" key="1">
    <citation type="submission" date="2014-04" db="EMBL/GenBank/DDBJ databases">
        <authorList>
            <consortium name="DOE Joint Genome Institute"/>
            <person name="Kuo A."/>
            <person name="Kohler A."/>
            <person name="Jargeat P."/>
            <person name="Nagy L.G."/>
            <person name="Floudas D."/>
            <person name="Copeland A."/>
            <person name="Barry K.W."/>
            <person name="Cichocki N."/>
            <person name="Veneault-Fourrey C."/>
            <person name="LaButti K."/>
            <person name="Lindquist E.A."/>
            <person name="Lipzen A."/>
            <person name="Lundell T."/>
            <person name="Morin E."/>
            <person name="Murat C."/>
            <person name="Sun H."/>
            <person name="Tunlid A."/>
            <person name="Henrissat B."/>
            <person name="Grigoriev I.V."/>
            <person name="Hibbett D.S."/>
            <person name="Martin F."/>
            <person name="Nordberg H.P."/>
            <person name="Cantor M.N."/>
            <person name="Hua S.X."/>
        </authorList>
    </citation>
    <scope>NUCLEOTIDE SEQUENCE [LARGE SCALE GENOMIC DNA]</scope>
    <source>
        <strain evidence="1 2">Ve08.2h10</strain>
    </source>
</reference>
<dbReference type="PANTHER" id="PTHR35871">
    <property type="entry name" value="EXPRESSED PROTEIN"/>
    <property type="match status" value="1"/>
</dbReference>
<evidence type="ECO:0000313" key="1">
    <source>
        <dbReference type="EMBL" id="KIK79517.1"/>
    </source>
</evidence>
<feature type="non-terminal residue" evidence="1">
    <location>
        <position position="1"/>
    </location>
</feature>
<dbReference type="STRING" id="930991.A0A0D0C9G3"/>
<accession>A0A0D0C9G3</accession>
<dbReference type="Proteomes" id="UP000054538">
    <property type="component" value="Unassembled WGS sequence"/>
</dbReference>
<name>A0A0D0C9G3_9AGAM</name>
<dbReference type="EMBL" id="KN826258">
    <property type="protein sequence ID" value="KIK79517.1"/>
    <property type="molecule type" value="Genomic_DNA"/>
</dbReference>
<dbReference type="HOGENOM" id="CLU_184649_1_0_1"/>
<gene>
    <name evidence="1" type="ORF">PAXRUDRAFT_96687</name>
</gene>
<sequence>VNNVIIPSLGLNTAGQKISEATARRWLMKLGYEPKEVKKGIYIDGHEHEDVVTY</sequence>
<proteinExistence type="predicted"/>
<organism evidence="1 2">
    <name type="scientific">Paxillus rubicundulus Ve08.2h10</name>
    <dbReference type="NCBI Taxonomy" id="930991"/>
    <lineage>
        <taxon>Eukaryota</taxon>
        <taxon>Fungi</taxon>
        <taxon>Dikarya</taxon>
        <taxon>Basidiomycota</taxon>
        <taxon>Agaricomycotina</taxon>
        <taxon>Agaricomycetes</taxon>
        <taxon>Agaricomycetidae</taxon>
        <taxon>Boletales</taxon>
        <taxon>Paxilineae</taxon>
        <taxon>Paxillaceae</taxon>
        <taxon>Paxillus</taxon>
    </lineage>
</organism>
<dbReference type="AlphaFoldDB" id="A0A0D0C9G3"/>